<dbReference type="PANTHER" id="PTHR24148">
    <property type="entry name" value="ANKYRIN REPEAT DOMAIN-CONTAINING PROTEIN 39 HOMOLOG-RELATED"/>
    <property type="match status" value="1"/>
</dbReference>
<name>A0A9W8NMN3_9PEZI</name>
<organism evidence="3 4">
    <name type="scientific">Xylaria arbuscula</name>
    <dbReference type="NCBI Taxonomy" id="114810"/>
    <lineage>
        <taxon>Eukaryota</taxon>
        <taxon>Fungi</taxon>
        <taxon>Dikarya</taxon>
        <taxon>Ascomycota</taxon>
        <taxon>Pezizomycotina</taxon>
        <taxon>Sordariomycetes</taxon>
        <taxon>Xylariomycetidae</taxon>
        <taxon>Xylariales</taxon>
        <taxon>Xylariaceae</taxon>
        <taxon>Xylaria</taxon>
    </lineage>
</organism>
<gene>
    <name evidence="3" type="ORF">NPX13_g1357</name>
</gene>
<protein>
    <recommendedName>
        <fullName evidence="2">Heterokaryon incompatibility domain-containing protein</fullName>
    </recommendedName>
</protein>
<dbReference type="InterPro" id="IPR010730">
    <property type="entry name" value="HET"/>
</dbReference>
<evidence type="ECO:0000256" key="1">
    <source>
        <dbReference type="SAM" id="MobiDB-lite"/>
    </source>
</evidence>
<comment type="caution">
    <text evidence="3">The sequence shown here is derived from an EMBL/GenBank/DDBJ whole genome shotgun (WGS) entry which is preliminary data.</text>
</comment>
<accession>A0A9W8NMN3</accession>
<dbReference type="PANTHER" id="PTHR24148:SF64">
    <property type="entry name" value="HETEROKARYON INCOMPATIBILITY DOMAIN-CONTAINING PROTEIN"/>
    <property type="match status" value="1"/>
</dbReference>
<feature type="compositionally biased region" description="Acidic residues" evidence="1">
    <location>
        <begin position="608"/>
        <end position="631"/>
    </location>
</feature>
<dbReference type="EMBL" id="JANPWZ010000120">
    <property type="protein sequence ID" value="KAJ3579212.1"/>
    <property type="molecule type" value="Genomic_DNA"/>
</dbReference>
<proteinExistence type="predicted"/>
<sequence length="668" mass="76735">MEPPPTYNQSRENEALCLNKRTESRYEYSALSYPDSIRVFILEPSEDETSRLDGKLVEHRLSDSCTELGYNALSYVWGEQKDTNVTYIEGRELRIGQNLDSALRHIRRKDRPIRIWVDALCIDQASVGERNHQVQQMRKIYSSATETIIYLGDMKGGNTELSAWNFLERRATWAVDDNLDADPDLPARREELTSFRGELADVGIEVLERPWFRRLWVFQEVVVSKLLSIQCGRRRIPWDDFCKVLLSPMHHDRYGFSVGLLRKADIVRDMFQARCSYQELQGMGHVVPYWWSEVQDDKHAALHVLDLLQMARTLEASDPRDKVFGLLGISNGINVDDQQFAIDYSQDDETVYTNFARSMINATRSLDVLSYIDHDLVQNFIHATRIRILPSWVPDWDLREWSDLGRRSARTVLDTLDLGYESKGGEHDLRNTKFCVWDRTGRILKARGSIIGRISQLSSMVELKRDAELRFQKIRDSDYPDEDKRQLIVSDWLQHIVSDSEDDKLELLTETFRECLDSRRSLEKGTVEYHLLARARKTASWSNDSVSLRSAAVDRASIVDGRCIAIYESDADPEVRGLAIVPVTTERGDCLIDLRGGHVPFTIRETGDSDFENDDESDVEDDDESDAEDDNVSSAPHDHWHCCLIGEAVVNRMAGDTSTSREAIFEIH</sequence>
<dbReference type="Proteomes" id="UP001148614">
    <property type="component" value="Unassembled WGS sequence"/>
</dbReference>
<evidence type="ECO:0000259" key="2">
    <source>
        <dbReference type="Pfam" id="PF06985"/>
    </source>
</evidence>
<keyword evidence="4" id="KW-1185">Reference proteome</keyword>
<feature type="domain" description="Heterokaryon incompatibility" evidence="2">
    <location>
        <begin position="70"/>
        <end position="220"/>
    </location>
</feature>
<feature type="region of interest" description="Disordered" evidence="1">
    <location>
        <begin position="603"/>
        <end position="638"/>
    </location>
</feature>
<dbReference type="InterPro" id="IPR052895">
    <property type="entry name" value="HetReg/Transcr_Mod"/>
</dbReference>
<dbReference type="Pfam" id="PF06985">
    <property type="entry name" value="HET"/>
    <property type="match status" value="1"/>
</dbReference>
<dbReference type="AlphaFoldDB" id="A0A9W8NMN3"/>
<evidence type="ECO:0000313" key="4">
    <source>
        <dbReference type="Proteomes" id="UP001148614"/>
    </source>
</evidence>
<reference evidence="3" key="1">
    <citation type="submission" date="2022-07" db="EMBL/GenBank/DDBJ databases">
        <title>Genome Sequence of Xylaria arbuscula.</title>
        <authorList>
            <person name="Buettner E."/>
        </authorList>
    </citation>
    <scope>NUCLEOTIDE SEQUENCE</scope>
    <source>
        <strain evidence="3">VT107</strain>
    </source>
</reference>
<dbReference type="VEuPathDB" id="FungiDB:F4678DRAFT_425539"/>
<evidence type="ECO:0000313" key="3">
    <source>
        <dbReference type="EMBL" id="KAJ3579212.1"/>
    </source>
</evidence>